<sequence length="362" mass="36954">MHYPPQGPGYAPPRPPAYGAGGYGGPQGPYGSYGGGPPPRRSGPSGAAIALVVIVVIVVIGGAGCLVCGMLASMGAATHGADAASPTIATPTAESDRTVDRTPIAVKLETALRSDGVPLDHVECPITPPSSGSFSRAVVPPNEGDPAEVTVTNGPSGMEYRLQEGFVILEGGKLASTFTGIAARMGSPQLTVPCFHGKIMKHADTSFTCEVQSKGVGVGHVTTHVIGGSGEVKMDYQPKAKVNTNANTNNGGGANAGGVTGSLDGNYACLMLTYQMGAVQFVPSMLPRFTISGGSYTSSGKTGMIRTSGQVVLFLDGAYDGWQGLLGSNTTGRYLLLRGQNHGDAQPGVSTKIGDHQCYVQK</sequence>
<accession>A0A0K1Q0Y1</accession>
<keyword evidence="4" id="KW-1185">Reference proteome</keyword>
<feature type="compositionally biased region" description="Pro residues" evidence="1">
    <location>
        <begin position="1"/>
        <end position="16"/>
    </location>
</feature>
<evidence type="ECO:0000256" key="1">
    <source>
        <dbReference type="SAM" id="MobiDB-lite"/>
    </source>
</evidence>
<name>A0A0K1Q0Y1_9BACT</name>
<organism evidence="3 4">
    <name type="scientific">Labilithrix luteola</name>
    <dbReference type="NCBI Taxonomy" id="1391654"/>
    <lineage>
        <taxon>Bacteria</taxon>
        <taxon>Pseudomonadati</taxon>
        <taxon>Myxococcota</taxon>
        <taxon>Polyangia</taxon>
        <taxon>Polyangiales</taxon>
        <taxon>Labilitrichaceae</taxon>
        <taxon>Labilithrix</taxon>
    </lineage>
</organism>
<evidence type="ECO:0000313" key="3">
    <source>
        <dbReference type="EMBL" id="AKU99443.1"/>
    </source>
</evidence>
<dbReference type="PATRIC" id="fig|1391654.3.peg.6194"/>
<protein>
    <submittedName>
        <fullName evidence="3">Uncharacterized protein</fullName>
    </submittedName>
</protein>
<feature type="transmembrane region" description="Helical" evidence="2">
    <location>
        <begin position="47"/>
        <end position="72"/>
    </location>
</feature>
<evidence type="ECO:0000256" key="2">
    <source>
        <dbReference type="SAM" id="Phobius"/>
    </source>
</evidence>
<reference evidence="3 4" key="1">
    <citation type="submission" date="2015-08" db="EMBL/GenBank/DDBJ databases">
        <authorList>
            <person name="Babu N.S."/>
            <person name="Beckwith C.J."/>
            <person name="Beseler K.G."/>
            <person name="Brison A."/>
            <person name="Carone J.V."/>
            <person name="Caskin T.P."/>
            <person name="Diamond M."/>
            <person name="Durham M.E."/>
            <person name="Foxe J.M."/>
            <person name="Go M."/>
            <person name="Henderson B.A."/>
            <person name="Jones I.B."/>
            <person name="McGettigan J.A."/>
            <person name="Micheletti S.J."/>
            <person name="Nasrallah M.E."/>
            <person name="Ortiz D."/>
            <person name="Piller C.R."/>
            <person name="Privatt S.R."/>
            <person name="Schneider S.L."/>
            <person name="Sharp S."/>
            <person name="Smith T.C."/>
            <person name="Stanton J.D."/>
            <person name="Ullery H.E."/>
            <person name="Wilson R.J."/>
            <person name="Serrano M.G."/>
            <person name="Buck G."/>
            <person name="Lee V."/>
            <person name="Wang Y."/>
            <person name="Carvalho R."/>
            <person name="Voegtly L."/>
            <person name="Shi R."/>
            <person name="Duckworth R."/>
            <person name="Johnson A."/>
            <person name="Loviza R."/>
            <person name="Walstead R."/>
            <person name="Shah Z."/>
            <person name="Kiflezghi M."/>
            <person name="Wade K."/>
            <person name="Ball S.L."/>
            <person name="Bradley K.W."/>
            <person name="Asai D.J."/>
            <person name="Bowman C.A."/>
            <person name="Russell D.A."/>
            <person name="Pope W.H."/>
            <person name="Jacobs-Sera D."/>
            <person name="Hendrix R.W."/>
            <person name="Hatfull G.F."/>
        </authorList>
    </citation>
    <scope>NUCLEOTIDE SEQUENCE [LARGE SCALE GENOMIC DNA]</scope>
    <source>
        <strain evidence="3 4">DSM 27648</strain>
    </source>
</reference>
<dbReference type="KEGG" id="llu:AKJ09_06107"/>
<keyword evidence="2" id="KW-0472">Membrane</keyword>
<dbReference type="RefSeq" id="WP_146650898.1">
    <property type="nucleotide sequence ID" value="NZ_CP012333.1"/>
</dbReference>
<evidence type="ECO:0000313" key="4">
    <source>
        <dbReference type="Proteomes" id="UP000064967"/>
    </source>
</evidence>
<feature type="region of interest" description="Disordered" evidence="1">
    <location>
        <begin position="1"/>
        <end position="24"/>
    </location>
</feature>
<keyword evidence="2" id="KW-0812">Transmembrane</keyword>
<gene>
    <name evidence="3" type="ORF">AKJ09_06107</name>
</gene>
<dbReference type="AlphaFoldDB" id="A0A0K1Q0Y1"/>
<dbReference type="EMBL" id="CP012333">
    <property type="protein sequence ID" value="AKU99443.1"/>
    <property type="molecule type" value="Genomic_DNA"/>
</dbReference>
<proteinExistence type="predicted"/>
<keyword evidence="2" id="KW-1133">Transmembrane helix</keyword>
<dbReference type="Proteomes" id="UP000064967">
    <property type="component" value="Chromosome"/>
</dbReference>